<feature type="region of interest" description="Disordered" evidence="1">
    <location>
        <begin position="779"/>
        <end position="819"/>
    </location>
</feature>
<feature type="compositionally biased region" description="Low complexity" evidence="1">
    <location>
        <begin position="36"/>
        <end position="52"/>
    </location>
</feature>
<protein>
    <submittedName>
        <fullName evidence="2">Uncharacterized protein</fullName>
    </submittedName>
</protein>
<accession>A0ABV0A8I3</accession>
<keyword evidence="3" id="KW-1185">Reference proteome</keyword>
<evidence type="ECO:0000313" key="3">
    <source>
        <dbReference type="Proteomes" id="UP001407347"/>
    </source>
</evidence>
<dbReference type="EMBL" id="JAQYXP010000009">
    <property type="protein sequence ID" value="MEN3238900.1"/>
    <property type="molecule type" value="Genomic_DNA"/>
</dbReference>
<dbReference type="RefSeq" id="WP_346013848.1">
    <property type="nucleotide sequence ID" value="NZ_JAQYXP010000009.1"/>
</dbReference>
<sequence length="1176" mass="119041">MAGFDPAEYEAFLSRSGGPAPARARNAPVPAPNPFEEPAGAAPAPASATAPASGGFDPREYEAFLSRGAPAAAPASFGERFRGDGSAPARTARTADTGASALGRGLQERADEMLVGPASAGNAASAALSEAANTAALNVPRNIAAGIATLGNGASFDSNYQLARDRDAALARQNPKSALAGEVAGIVGGAAALPALSGAASVGGRVGQAALTGAGYGAAGEFLDTKDIGRAAVAGGVGGVAGGTIAGAIEKLGPSVLRMVQRGTPYRGADGALSAEADAALRGAGLDPAALPEGLDARLMGAFKTKGASPAVAREAQAAEFGIPLSRGQATQDPAAIGLERRALAGVSGSGARDAGTGFMERQAGAVDEARAGLLQRLAGDAPAIDDPRAAAERIADRARGLSDDAAFRAAAAQRGADAAVEGIRGPMPPDPLDAAGAVAQGVRDAAGRSRAAYRQAYDDVAAIPGEFVPGALDRMAATVRRGLGPEHPVDPVLTPAAHRALADLDGLPGLFRTEPGAGPGLRDLDQFRKRLVAYRSAAGANATDRRAMDKILSEFDGHTQAALEAGLFGPRQATPTPRGGGAADDFPGFAPSDAPFPDLLATAPAGRERAPESLVQFLGRQGGIALDGDARAGDLQRVMTGYGPLARQNGRSLDDLRVPLIEEGFLPPDADGGVARNIGDELMNLIRRERAGEPTYRAADAQRAASLDRGGRAADADAAYAERVGTYSGRVQAELEAAGLRSRDIDPAALRDAAETLMLGQADDAATAYERAVMGRPTIAGGERPAPAAAPPEVAPSPGAGASAPAETTALPGGSTAPFEAMSRARGLFAEHQRTFKPNGPGDDVGLAMRRIVERDAQPGEVATMLFGGSQAGNTGLSVRLAERMRGVLGEDSPGWQAVQQGLISKAIEGRGRDVGARLDHLLTGEGRTLAARVLNPEQRAGLEVYRRGLAQAEAARTSLPEWVEDLARTGFDPNRVTAGLFGSGVPGARAGSAEAAKNLRQAFGKDSPEWSNLRQAAFLHLVGHDPATRLPAAKEAERIRTFLGGEGKGLAETLFNPSERALMQSYAGAVAMTHMPNGGRLPDGGRASRIAQQAMNLIAGAVGFKLGGPGGGALGAAGARIVKDVASGGMNAARASRSFEGGAPRVQRPSPPPPPAVTGGAGTAAGLMSGLLGR</sequence>
<reference evidence="2 3" key="1">
    <citation type="journal article" date="2023" name="PLoS ONE">
        <title>Complete genome assembly of Hawai'i environmental nontuberculous mycobacteria reveals unexpected co-isolation with methylobacteria.</title>
        <authorList>
            <person name="Hendrix J."/>
            <person name="Epperson L.E."/>
            <person name="Tong E.I."/>
            <person name="Chan Y.L."/>
            <person name="Hasan N.A."/>
            <person name="Dawrs S.N."/>
            <person name="Norton G.J."/>
            <person name="Virdi R."/>
            <person name="Crooks J.L."/>
            <person name="Chan E.D."/>
            <person name="Honda J.R."/>
            <person name="Strong M."/>
        </authorList>
    </citation>
    <scope>NUCLEOTIDE SEQUENCE [LARGE SCALE GENOMIC DNA]</scope>
    <source>
        <strain evidence="2 3">NJH_HI04-1</strain>
    </source>
</reference>
<evidence type="ECO:0000313" key="2">
    <source>
        <dbReference type="EMBL" id="MEN3238900.1"/>
    </source>
</evidence>
<name>A0ABV0A8I3_9HYPH</name>
<evidence type="ECO:0000256" key="1">
    <source>
        <dbReference type="SAM" id="MobiDB-lite"/>
    </source>
</evidence>
<proteinExistence type="predicted"/>
<comment type="caution">
    <text evidence="2">The sequence shown here is derived from an EMBL/GenBank/DDBJ whole genome shotgun (WGS) entry which is preliminary data.</text>
</comment>
<gene>
    <name evidence="2" type="ORF">PUR29_36305</name>
</gene>
<organism evidence="2 3">
    <name type="scientific">Methylobacterium ajmalii</name>
    <dbReference type="NCBI Taxonomy" id="2738439"/>
    <lineage>
        <taxon>Bacteria</taxon>
        <taxon>Pseudomonadati</taxon>
        <taxon>Pseudomonadota</taxon>
        <taxon>Alphaproteobacteria</taxon>
        <taxon>Hyphomicrobiales</taxon>
        <taxon>Methylobacteriaceae</taxon>
        <taxon>Methylobacterium</taxon>
    </lineage>
</organism>
<feature type="compositionally biased region" description="Low complexity" evidence="1">
    <location>
        <begin position="797"/>
        <end position="811"/>
    </location>
</feature>
<dbReference type="Proteomes" id="UP001407347">
    <property type="component" value="Unassembled WGS sequence"/>
</dbReference>
<feature type="region of interest" description="Disordered" evidence="1">
    <location>
        <begin position="1135"/>
        <end position="1166"/>
    </location>
</feature>
<feature type="region of interest" description="Disordered" evidence="1">
    <location>
        <begin position="1"/>
        <end position="96"/>
    </location>
</feature>
<feature type="compositionally biased region" description="Low complexity" evidence="1">
    <location>
        <begin position="19"/>
        <end position="28"/>
    </location>
</feature>